<comment type="similarity">
    <text evidence="1">Belongs to the SMC family. SbcC subfamily.</text>
</comment>
<dbReference type="PANTHER" id="PTHR32114:SF2">
    <property type="entry name" value="ABC TRANSPORTER ABCH.3"/>
    <property type="match status" value="1"/>
</dbReference>
<keyword evidence="4" id="KW-0175">Coiled coil</keyword>
<dbReference type="PANTHER" id="PTHR32114">
    <property type="entry name" value="ABC TRANSPORTER ABCH.3"/>
    <property type="match status" value="1"/>
</dbReference>
<evidence type="ECO:0000256" key="4">
    <source>
        <dbReference type="SAM" id="Coils"/>
    </source>
</evidence>
<dbReference type="Gene3D" id="3.40.50.300">
    <property type="entry name" value="P-loop containing nucleotide triphosphate hydrolases"/>
    <property type="match status" value="1"/>
</dbReference>
<comment type="caution">
    <text evidence="6">The sequence shown here is derived from an EMBL/GenBank/DDBJ whole genome shotgun (WGS) entry which is preliminary data.</text>
</comment>
<evidence type="ECO:0000256" key="2">
    <source>
        <dbReference type="ARBA" id="ARBA00011322"/>
    </source>
</evidence>
<evidence type="ECO:0000259" key="5">
    <source>
        <dbReference type="Pfam" id="PF13166"/>
    </source>
</evidence>
<dbReference type="InterPro" id="IPR027417">
    <property type="entry name" value="P-loop_NTPase"/>
</dbReference>
<dbReference type="SUPFAM" id="SSF75712">
    <property type="entry name" value="Rad50 coiled-coil Zn hook"/>
    <property type="match status" value="1"/>
</dbReference>
<dbReference type="EMBL" id="JAMWYK010000001">
    <property type="protein sequence ID" value="MCO0831700.1"/>
    <property type="molecule type" value="Genomic_DNA"/>
</dbReference>
<evidence type="ECO:0000256" key="1">
    <source>
        <dbReference type="ARBA" id="ARBA00006930"/>
    </source>
</evidence>
<organism evidence="6 7">
    <name type="scientific">Fructobacillus apis</name>
    <dbReference type="NCBI Taxonomy" id="2935017"/>
    <lineage>
        <taxon>Bacteria</taxon>
        <taxon>Bacillati</taxon>
        <taxon>Bacillota</taxon>
        <taxon>Bacilli</taxon>
        <taxon>Lactobacillales</taxon>
        <taxon>Lactobacillaceae</taxon>
        <taxon>Fructobacillus</taxon>
    </lineage>
</organism>
<protein>
    <recommendedName>
        <fullName evidence="3">Nuclease SbcCD subunit C</fullName>
    </recommendedName>
</protein>
<gene>
    <name evidence="6" type="ORF">NFX39_01145</name>
</gene>
<keyword evidence="7" id="KW-1185">Reference proteome</keyword>
<evidence type="ECO:0000313" key="7">
    <source>
        <dbReference type="Proteomes" id="UP001523234"/>
    </source>
</evidence>
<evidence type="ECO:0000256" key="3">
    <source>
        <dbReference type="ARBA" id="ARBA00013368"/>
    </source>
</evidence>
<evidence type="ECO:0000313" key="6">
    <source>
        <dbReference type="EMBL" id="MCO0831700.1"/>
    </source>
</evidence>
<proteinExistence type="inferred from homology"/>
<feature type="domain" description="Protein CR006 P-loop" evidence="5">
    <location>
        <begin position="1"/>
        <end position="647"/>
    </location>
</feature>
<feature type="coiled-coil region" evidence="4">
    <location>
        <begin position="334"/>
        <end position="368"/>
    </location>
</feature>
<dbReference type="InterPro" id="IPR026866">
    <property type="entry name" value="CR006_AAA"/>
</dbReference>
<sequence length="668" mass="78854">MGEDNVDTSKQINNINMKLIDVDKALNPEIAGSEKSDFVSAEKILKTLVTKKDNILKKYAKEIFADEDLSLKRNYNRTSLEEVYEDFNSENKLGKTEELALRKKIQQQTANVHFPNMKNFAYQELLGRINKVRQESVIKKSTLSFTVESEKWVKAGYDLHDLSESTHEINCYFCDQKISDERIEELSELFNTNYESTQNEIHRIKVDIEQMKKDVDEIPLLEKDRAYVEFHEDIIQLNEMIRHFQKKSTTLLQNFLNYIDEKDRNIFKKLSVYLPKNPPSSLIINNMIDDLNSRMTSYTNDIENHKSEYRKQLQLHLETTVLLRKEIRDCLTELNHQEKEVEDKRKIIVSLEKNAASLSLEKKELIAETKNETVLVERVNRILKEMGNKSFELCYVEPKEDEMKGQYQIKGYEGHRRSIHELSKGEKNLIAFLWFVNNISENSDKNKKNIVVFDDLMDSNDDHSQYLMIAVLNDLMTKMCENSENQFFILTHNIHFYMQLKPSKPQYKDSYRNGTLIKQSSSAFFHLNKTDSRTVVKKIENQNEDISTVYDNLWGELYFAYYNQKKAFMWNTMRRIFESYCRFVYSKESPRDLSDFIKKNNPNEGNELLYIALLKSLHVNSHVAYETDTDLSNVDVEGLKEMFEQTFVYLNVKDHFDTYWNRGKKQAI</sequence>
<accession>A0ABT0ZNY9</accession>
<dbReference type="Pfam" id="PF13166">
    <property type="entry name" value="AAA_13"/>
    <property type="match status" value="1"/>
</dbReference>
<dbReference type="SUPFAM" id="SSF52540">
    <property type="entry name" value="P-loop containing nucleoside triphosphate hydrolases"/>
    <property type="match status" value="1"/>
</dbReference>
<name>A0ABT0ZNY9_9LACO</name>
<dbReference type="Proteomes" id="UP001523234">
    <property type="component" value="Unassembled WGS sequence"/>
</dbReference>
<comment type="subunit">
    <text evidence="2">Heterodimer of SbcC and SbcD.</text>
</comment>
<reference evidence="6 7" key="1">
    <citation type="submission" date="2022-06" db="EMBL/GenBank/DDBJ databases">
        <title>Fructobacillus taiwanensis sp. nov., isolated from the honeybee.</title>
        <authorList>
            <person name="Chen Y.-S."/>
            <person name="Wang L.-T."/>
            <person name="Lee Y.-S."/>
            <person name="Chang Y.-C."/>
            <person name="Wu H.-C."/>
            <person name="Liao C.-Y."/>
            <person name="Chen W.-H."/>
            <person name="Deng J.-N."/>
            <person name="Wang Y.-H."/>
        </authorList>
    </citation>
    <scope>NUCLEOTIDE SEQUENCE [LARGE SCALE GENOMIC DNA]</scope>
    <source>
        <strain evidence="6 7">W13</strain>
    </source>
</reference>